<comment type="catalytic activity">
    <reaction evidence="3">
        <text>3',5'-cyclic UMP + H2O = UMP + H(+)</text>
        <dbReference type="Rhea" id="RHEA:70575"/>
        <dbReference type="ChEBI" id="CHEBI:15377"/>
        <dbReference type="ChEBI" id="CHEBI:15378"/>
        <dbReference type="ChEBI" id="CHEBI:57865"/>
        <dbReference type="ChEBI" id="CHEBI:184387"/>
    </reaction>
    <physiologicalReaction direction="left-to-right" evidence="3">
        <dbReference type="Rhea" id="RHEA:70576"/>
    </physiologicalReaction>
</comment>
<sequence>MKISNGVEMLELQVEVFGSRQELNPTLIWDDETAILIDTGTPGQLEQIRAAMTECGVSMDKLKAIILTHQDIDHIGSLPEILQESDGNIKVYAHEMDKPYIEGKLPLMKVNLDSMAWQLESLPEDERLKVVAYLLENSPKAKVDRTLADRQELPYCGGIHVIFTPGHTPGHISLYLKQSKTLVVGDAMFSVEGILEGPHPHSTPDMNTAFRSLEKYLDFDIKSVICYHGGLSRDNVKDQLQELFRKA</sequence>
<dbReference type="Pfam" id="PF00753">
    <property type="entry name" value="Lactamase_B"/>
    <property type="match status" value="1"/>
</dbReference>
<comment type="function">
    <text evidence="2">Counteracts the endogenous Pycsar antiviral defense system. Phosphodiesterase that enables metal-dependent hydrolysis of host cyclic nucleotide Pycsar defense signals such as cCMP and cUMP.</text>
</comment>
<name>A0A1I2FHA9_9BACL</name>
<dbReference type="RefSeq" id="WP_046232328.1">
    <property type="nucleotide sequence ID" value="NZ_FONN01000012.1"/>
</dbReference>
<dbReference type="PANTHER" id="PTHR42951:SF15">
    <property type="entry name" value="METALLO-BETA-LACTAMASE SUPERFAMILY PROTEIN"/>
    <property type="match status" value="1"/>
</dbReference>
<dbReference type="SUPFAM" id="SSF56281">
    <property type="entry name" value="Metallo-hydrolase/oxidoreductase"/>
    <property type="match status" value="1"/>
</dbReference>
<reference evidence="6" key="1">
    <citation type="submission" date="2016-10" db="EMBL/GenBank/DDBJ databases">
        <authorList>
            <person name="Varghese N."/>
            <person name="Submissions S."/>
        </authorList>
    </citation>
    <scope>NUCLEOTIDE SEQUENCE [LARGE SCALE GENOMIC DNA]</scope>
    <source>
        <strain evidence="6">CGMCC 1.10223</strain>
    </source>
</reference>
<dbReference type="InterPro" id="IPR036866">
    <property type="entry name" value="RibonucZ/Hydroxyglut_hydro"/>
</dbReference>
<dbReference type="SMART" id="SM00849">
    <property type="entry name" value="Lactamase_B"/>
    <property type="match status" value="1"/>
</dbReference>
<accession>A0A1I2FHA9</accession>
<evidence type="ECO:0000256" key="3">
    <source>
        <dbReference type="ARBA" id="ARBA00048505"/>
    </source>
</evidence>
<gene>
    <name evidence="5" type="ORF">SAMN04487969_11237</name>
</gene>
<proteinExistence type="predicted"/>
<evidence type="ECO:0000259" key="4">
    <source>
        <dbReference type="SMART" id="SM00849"/>
    </source>
</evidence>
<evidence type="ECO:0000313" key="6">
    <source>
        <dbReference type="Proteomes" id="UP000183410"/>
    </source>
</evidence>
<evidence type="ECO:0000256" key="1">
    <source>
        <dbReference type="ARBA" id="ARBA00034221"/>
    </source>
</evidence>
<dbReference type="InterPro" id="IPR050855">
    <property type="entry name" value="NDM-1-like"/>
</dbReference>
<dbReference type="OrthoDB" id="9802248at2"/>
<dbReference type="InterPro" id="IPR001279">
    <property type="entry name" value="Metallo-B-lactamas"/>
</dbReference>
<dbReference type="Proteomes" id="UP000183410">
    <property type="component" value="Unassembled WGS sequence"/>
</dbReference>
<keyword evidence="6" id="KW-1185">Reference proteome</keyword>
<dbReference type="PANTHER" id="PTHR42951">
    <property type="entry name" value="METALLO-BETA-LACTAMASE DOMAIN-CONTAINING"/>
    <property type="match status" value="1"/>
</dbReference>
<evidence type="ECO:0000313" key="5">
    <source>
        <dbReference type="EMBL" id="SFF04117.1"/>
    </source>
</evidence>
<dbReference type="CDD" id="cd07721">
    <property type="entry name" value="yflN-like_MBL-fold"/>
    <property type="match status" value="1"/>
</dbReference>
<dbReference type="AlphaFoldDB" id="A0A1I2FHA9"/>
<protein>
    <submittedName>
        <fullName evidence="5">Glyoxylase, beta-lactamase superfamily II</fullName>
    </submittedName>
</protein>
<evidence type="ECO:0000256" key="2">
    <source>
        <dbReference type="ARBA" id="ARBA00034301"/>
    </source>
</evidence>
<feature type="domain" description="Metallo-beta-lactamase" evidence="4">
    <location>
        <begin position="22"/>
        <end position="228"/>
    </location>
</feature>
<dbReference type="Gene3D" id="3.60.15.10">
    <property type="entry name" value="Ribonuclease Z/Hydroxyacylglutathione hydrolase-like"/>
    <property type="match status" value="1"/>
</dbReference>
<organism evidence="5 6">
    <name type="scientific">Paenibacillus algorifonticola</name>
    <dbReference type="NCBI Taxonomy" id="684063"/>
    <lineage>
        <taxon>Bacteria</taxon>
        <taxon>Bacillati</taxon>
        <taxon>Bacillota</taxon>
        <taxon>Bacilli</taxon>
        <taxon>Bacillales</taxon>
        <taxon>Paenibacillaceae</taxon>
        <taxon>Paenibacillus</taxon>
    </lineage>
</organism>
<dbReference type="EMBL" id="FONN01000012">
    <property type="protein sequence ID" value="SFF04117.1"/>
    <property type="molecule type" value="Genomic_DNA"/>
</dbReference>
<comment type="catalytic activity">
    <reaction evidence="1">
        <text>3',5'-cyclic CMP + H2O = CMP + H(+)</text>
        <dbReference type="Rhea" id="RHEA:72675"/>
        <dbReference type="ChEBI" id="CHEBI:15377"/>
        <dbReference type="ChEBI" id="CHEBI:15378"/>
        <dbReference type="ChEBI" id="CHEBI:58003"/>
        <dbReference type="ChEBI" id="CHEBI:60377"/>
    </reaction>
    <physiologicalReaction direction="left-to-right" evidence="1">
        <dbReference type="Rhea" id="RHEA:72676"/>
    </physiologicalReaction>
</comment>